<dbReference type="SUPFAM" id="SSF52540">
    <property type="entry name" value="P-loop containing nucleoside triphosphate hydrolases"/>
    <property type="match status" value="1"/>
</dbReference>
<name>A0ABW2LAB2_9BACT</name>
<comment type="caution">
    <text evidence="1">The sequence shown here is derived from an EMBL/GenBank/DDBJ whole genome shotgun (WGS) entry which is preliminary data.</text>
</comment>
<evidence type="ECO:0000313" key="1">
    <source>
        <dbReference type="EMBL" id="MFC7338085.1"/>
    </source>
</evidence>
<dbReference type="GO" id="GO:0016740">
    <property type="term" value="F:transferase activity"/>
    <property type="evidence" value="ECO:0007669"/>
    <property type="project" value="UniProtKB-KW"/>
</dbReference>
<evidence type="ECO:0000313" key="2">
    <source>
        <dbReference type="Proteomes" id="UP001596472"/>
    </source>
</evidence>
<dbReference type="EMBL" id="JBHTBS010000006">
    <property type="protein sequence ID" value="MFC7338085.1"/>
    <property type="molecule type" value="Genomic_DNA"/>
</dbReference>
<organism evidence="1 2">
    <name type="scientific">Haloferula chungangensis</name>
    <dbReference type="NCBI Taxonomy" id="1048331"/>
    <lineage>
        <taxon>Bacteria</taxon>
        <taxon>Pseudomonadati</taxon>
        <taxon>Verrucomicrobiota</taxon>
        <taxon>Verrucomicrobiia</taxon>
        <taxon>Verrucomicrobiales</taxon>
        <taxon>Verrucomicrobiaceae</taxon>
        <taxon>Haloferula</taxon>
    </lineage>
</organism>
<accession>A0ABW2LAB2</accession>
<sequence>MKPLFLVSLPRSGSTMVQAVLSNHQNIATCPEPWIQLIRMSFMNNDLVRASYSWPLALQAMSECCGDYDLLSDIREKIGQSADQLYKGNSDESTEFFLDKTPRYYLILEELYNAYPDARFIILRRDLISVLASIYKTWLLRKPFSKLDEYSYDLIEGPSMIAAFCGKHGDDPRVRVIDYEHVVRKPHEVFRSIFQWLNLPFEESLLEYSSNKSFRGKFGDPNCNNNANVKPKELASYRSLNELFPAGKWLSFSKGYLRQVRKWNYEGTISGEWNNGRFSNTYTAYVARHYLRLGSSEPSMRQLISLLLNKLRSKFIN</sequence>
<dbReference type="EC" id="2.8.2.-" evidence="1"/>
<gene>
    <name evidence="1" type="ORF">ACFQY0_12905</name>
</gene>
<protein>
    <submittedName>
        <fullName evidence="1">Sulfotransferase family protein</fullName>
        <ecNumber evidence="1">2.8.2.-</ecNumber>
    </submittedName>
</protein>
<keyword evidence="2" id="KW-1185">Reference proteome</keyword>
<dbReference type="Pfam" id="PF13469">
    <property type="entry name" value="Sulfotransfer_3"/>
    <property type="match status" value="1"/>
</dbReference>
<dbReference type="Proteomes" id="UP001596472">
    <property type="component" value="Unassembled WGS sequence"/>
</dbReference>
<keyword evidence="1" id="KW-0808">Transferase</keyword>
<proteinExistence type="predicted"/>
<reference evidence="2" key="1">
    <citation type="journal article" date="2019" name="Int. J. Syst. Evol. Microbiol.">
        <title>The Global Catalogue of Microorganisms (GCM) 10K type strain sequencing project: providing services to taxonomists for standard genome sequencing and annotation.</title>
        <authorList>
            <consortium name="The Broad Institute Genomics Platform"/>
            <consortium name="The Broad Institute Genome Sequencing Center for Infectious Disease"/>
            <person name="Wu L."/>
            <person name="Ma J."/>
        </authorList>
    </citation>
    <scope>NUCLEOTIDE SEQUENCE [LARGE SCALE GENOMIC DNA]</scope>
    <source>
        <strain evidence="2">CGMCC 4.1467</strain>
    </source>
</reference>
<dbReference type="Gene3D" id="3.40.50.300">
    <property type="entry name" value="P-loop containing nucleotide triphosphate hydrolases"/>
    <property type="match status" value="1"/>
</dbReference>
<dbReference type="InterPro" id="IPR027417">
    <property type="entry name" value="P-loop_NTPase"/>
</dbReference>